<gene>
    <name evidence="1" type="ORF">NEF87_000115</name>
</gene>
<name>A0ABY6HJX2_9ARCH</name>
<proteinExistence type="predicted"/>
<protein>
    <submittedName>
        <fullName evidence="1">Uncharacterized protein</fullName>
    </submittedName>
</protein>
<dbReference type="Proteomes" id="UP001208689">
    <property type="component" value="Chromosome"/>
</dbReference>
<keyword evidence="2" id="KW-1185">Reference proteome</keyword>
<organism evidence="1 2">
    <name type="scientific">Candidatus Lokiarchaeum ossiferum</name>
    <dbReference type="NCBI Taxonomy" id="2951803"/>
    <lineage>
        <taxon>Archaea</taxon>
        <taxon>Promethearchaeati</taxon>
        <taxon>Promethearchaeota</taxon>
        <taxon>Promethearchaeia</taxon>
        <taxon>Promethearchaeales</taxon>
        <taxon>Promethearchaeaceae</taxon>
        <taxon>Candidatus Lokiarchaeum</taxon>
    </lineage>
</organism>
<evidence type="ECO:0000313" key="1">
    <source>
        <dbReference type="EMBL" id="UYP43830.1"/>
    </source>
</evidence>
<reference evidence="1" key="1">
    <citation type="submission" date="2022-09" db="EMBL/GenBank/DDBJ databases">
        <title>Actin cytoskeleton and complex cell architecture in an #Asgard archaeon.</title>
        <authorList>
            <person name="Ponce Toledo R.I."/>
            <person name="Schleper C."/>
            <person name="Rodrigues Oliveira T."/>
            <person name="Wollweber F."/>
            <person name="Xu J."/>
            <person name="Rittmann S."/>
            <person name="Klingl A."/>
            <person name="Pilhofer M."/>
        </authorList>
    </citation>
    <scope>NUCLEOTIDE SEQUENCE</scope>
    <source>
        <strain evidence="1">B-35</strain>
    </source>
</reference>
<accession>A0ABY6HJX2</accession>
<sequence>MTFTEEDLVSYVSRSNIPKEAMVQLNQLLFKELQEYCDVCEDDRMICVLSPQCPKRILLKVRIQSGAVVDDLPKFCYSQAVNNIKRYLNKNTTLYSPRDELIFNEDFINIMFPRLQKKILSNYKKDLKLVHELIDKSKIPAVHLDIRHSNHDVFYKIRTKDKLIREGTFIYDIIGEFLLIWYEEAIFLSNFKTGVTIINAKKDPIEDLKIIDIVFHTYCSELNIQGFTTLNSDKQMNIILKLPFADIHEANKSPEKGFFYSLIQFLQDYFFEITLSIDPQENFVLSLKYHNSSVTYRTFKYNNLTYEIIRQTVQMIDALRRNENN</sequence>
<dbReference type="EMBL" id="CP104013">
    <property type="protein sequence ID" value="UYP43830.1"/>
    <property type="molecule type" value="Genomic_DNA"/>
</dbReference>
<evidence type="ECO:0000313" key="2">
    <source>
        <dbReference type="Proteomes" id="UP001208689"/>
    </source>
</evidence>